<organism evidence="2 3">
    <name type="scientific">Solanum tuberosum</name>
    <name type="common">Potato</name>
    <dbReference type="NCBI Taxonomy" id="4113"/>
    <lineage>
        <taxon>Eukaryota</taxon>
        <taxon>Viridiplantae</taxon>
        <taxon>Streptophyta</taxon>
        <taxon>Embryophyta</taxon>
        <taxon>Tracheophyta</taxon>
        <taxon>Spermatophyta</taxon>
        <taxon>Magnoliopsida</taxon>
        <taxon>eudicotyledons</taxon>
        <taxon>Gunneridae</taxon>
        <taxon>Pentapetalae</taxon>
        <taxon>asterids</taxon>
        <taxon>lamiids</taxon>
        <taxon>Solanales</taxon>
        <taxon>Solanaceae</taxon>
        <taxon>Solanoideae</taxon>
        <taxon>Solaneae</taxon>
        <taxon>Solanum</taxon>
    </lineage>
</organism>
<evidence type="ECO:0000313" key="2">
    <source>
        <dbReference type="EMBL" id="KAH0773413.1"/>
    </source>
</evidence>
<dbReference type="Pfam" id="PF13952">
    <property type="entry name" value="DUF4216"/>
    <property type="match status" value="1"/>
</dbReference>
<reference evidence="2 3" key="1">
    <citation type="journal article" date="2021" name="bioRxiv">
        <title>Chromosome-scale and haplotype-resolved genome assembly of a tetraploid potato cultivar.</title>
        <authorList>
            <person name="Sun H."/>
            <person name="Jiao W.-B."/>
            <person name="Krause K."/>
            <person name="Campoy J.A."/>
            <person name="Goel M."/>
            <person name="Folz-Donahue K."/>
            <person name="Kukat C."/>
            <person name="Huettel B."/>
            <person name="Schneeberger K."/>
        </authorList>
    </citation>
    <scope>NUCLEOTIDE SEQUENCE [LARGE SCALE GENOMIC DNA]</scope>
    <source>
        <strain evidence="2">SolTubOtavaFocal</strain>
        <tissue evidence="2">Leaves</tissue>
    </source>
</reference>
<dbReference type="InterPro" id="IPR025312">
    <property type="entry name" value="DUF4216"/>
</dbReference>
<dbReference type="Proteomes" id="UP000826656">
    <property type="component" value="Unassembled WGS sequence"/>
</dbReference>
<keyword evidence="3" id="KW-1185">Reference proteome</keyword>
<gene>
    <name evidence="2" type="ORF">KY290_010550</name>
</gene>
<protein>
    <recommendedName>
        <fullName evidence="1">DUF4216 domain-containing protein</fullName>
    </recommendedName>
</protein>
<sequence length="181" mass="21035">MYKRLTKGLYDPEFVRGVQHFIEFAMSHPEGRDGERLRKLKKYEPFVLAMQAAQMYYASYPRLLRDKSDWWAVCKTQSRGIVVMSPSYLSSPLVDVAKPFEFDGDGLRFDVVYDNETIVRNDPNGEFINLRDENDDLDDETEFYDVPESKSDDENENEEAYYESGIMAPRGVDVADILEKD</sequence>
<evidence type="ECO:0000313" key="3">
    <source>
        <dbReference type="Proteomes" id="UP000826656"/>
    </source>
</evidence>
<comment type="caution">
    <text evidence="2">The sequence shown here is derived from an EMBL/GenBank/DDBJ whole genome shotgun (WGS) entry which is preliminary data.</text>
</comment>
<dbReference type="EMBL" id="JAIVGD010000005">
    <property type="protein sequence ID" value="KAH0773413.1"/>
    <property type="molecule type" value="Genomic_DNA"/>
</dbReference>
<feature type="domain" description="DUF4216" evidence="1">
    <location>
        <begin position="38"/>
        <end position="73"/>
    </location>
</feature>
<evidence type="ECO:0000259" key="1">
    <source>
        <dbReference type="Pfam" id="PF13952"/>
    </source>
</evidence>
<accession>A0ABQ7W043</accession>
<name>A0ABQ7W043_SOLTU</name>
<proteinExistence type="predicted"/>